<dbReference type="InterPro" id="IPR042831">
    <property type="entry name" value="Ribosomal_mL40_fung"/>
</dbReference>
<evidence type="ECO:0000256" key="5">
    <source>
        <dbReference type="ARBA" id="ARBA00023128"/>
    </source>
</evidence>
<name>A0A5C3MDH7_9AGAR</name>
<evidence type="ECO:0000256" key="3">
    <source>
        <dbReference type="ARBA" id="ARBA00022946"/>
    </source>
</evidence>
<dbReference type="STRING" id="68775.A0A5C3MDH7"/>
<organism evidence="9 10">
    <name type="scientific">Crucibulum laeve</name>
    <dbReference type="NCBI Taxonomy" id="68775"/>
    <lineage>
        <taxon>Eukaryota</taxon>
        <taxon>Fungi</taxon>
        <taxon>Dikarya</taxon>
        <taxon>Basidiomycota</taxon>
        <taxon>Agaricomycotina</taxon>
        <taxon>Agaricomycetes</taxon>
        <taxon>Agaricomycetidae</taxon>
        <taxon>Agaricales</taxon>
        <taxon>Agaricineae</taxon>
        <taxon>Nidulariaceae</taxon>
        <taxon>Crucibulum</taxon>
    </lineage>
</organism>
<evidence type="ECO:0000256" key="8">
    <source>
        <dbReference type="SAM" id="MobiDB-lite"/>
    </source>
</evidence>
<comment type="similarity">
    <text evidence="2">Belongs to the mitochondrion-specific ribosomal protein mL40 family.</text>
</comment>
<keyword evidence="4" id="KW-0689">Ribosomal protein</keyword>
<reference evidence="9 10" key="1">
    <citation type="journal article" date="2019" name="Nat. Ecol. Evol.">
        <title>Megaphylogeny resolves global patterns of mushroom evolution.</title>
        <authorList>
            <person name="Varga T."/>
            <person name="Krizsan K."/>
            <person name="Foldi C."/>
            <person name="Dima B."/>
            <person name="Sanchez-Garcia M."/>
            <person name="Sanchez-Ramirez S."/>
            <person name="Szollosi G.J."/>
            <person name="Szarkandi J.G."/>
            <person name="Papp V."/>
            <person name="Albert L."/>
            <person name="Andreopoulos W."/>
            <person name="Angelini C."/>
            <person name="Antonin V."/>
            <person name="Barry K.W."/>
            <person name="Bougher N.L."/>
            <person name="Buchanan P."/>
            <person name="Buyck B."/>
            <person name="Bense V."/>
            <person name="Catcheside P."/>
            <person name="Chovatia M."/>
            <person name="Cooper J."/>
            <person name="Damon W."/>
            <person name="Desjardin D."/>
            <person name="Finy P."/>
            <person name="Geml J."/>
            <person name="Haridas S."/>
            <person name="Hughes K."/>
            <person name="Justo A."/>
            <person name="Karasinski D."/>
            <person name="Kautmanova I."/>
            <person name="Kiss B."/>
            <person name="Kocsube S."/>
            <person name="Kotiranta H."/>
            <person name="LaButti K.M."/>
            <person name="Lechner B.E."/>
            <person name="Liimatainen K."/>
            <person name="Lipzen A."/>
            <person name="Lukacs Z."/>
            <person name="Mihaltcheva S."/>
            <person name="Morgado L.N."/>
            <person name="Niskanen T."/>
            <person name="Noordeloos M.E."/>
            <person name="Ohm R.A."/>
            <person name="Ortiz-Santana B."/>
            <person name="Ovrebo C."/>
            <person name="Racz N."/>
            <person name="Riley R."/>
            <person name="Savchenko A."/>
            <person name="Shiryaev A."/>
            <person name="Soop K."/>
            <person name="Spirin V."/>
            <person name="Szebenyi C."/>
            <person name="Tomsovsky M."/>
            <person name="Tulloss R.E."/>
            <person name="Uehling J."/>
            <person name="Grigoriev I.V."/>
            <person name="Vagvolgyi C."/>
            <person name="Papp T."/>
            <person name="Martin F.M."/>
            <person name="Miettinen O."/>
            <person name="Hibbett D.S."/>
            <person name="Nagy L.G."/>
        </authorList>
    </citation>
    <scope>NUCLEOTIDE SEQUENCE [LARGE SCALE GENOMIC DNA]</scope>
    <source>
        <strain evidence="9 10">CBS 166.37</strain>
    </source>
</reference>
<dbReference type="GO" id="GO:0005739">
    <property type="term" value="C:mitochondrion"/>
    <property type="evidence" value="ECO:0007669"/>
    <property type="project" value="UniProtKB-SubCell"/>
</dbReference>
<keyword evidence="3" id="KW-0809">Transit peptide</keyword>
<dbReference type="GO" id="GO:0003735">
    <property type="term" value="F:structural constituent of ribosome"/>
    <property type="evidence" value="ECO:0007669"/>
    <property type="project" value="InterPro"/>
</dbReference>
<sequence length="188" mass="21932">MSTSLLNASKANLTLRTSPSLARSYAAKPESQGGDPRREVIRRVLYPSQLRNRPTPVGTWRSDVGRAIQHAIPSKQAHQTIERAWLLHQRHVRKQRDTELRRKFECMKKAMDELEKIDTRLYLEANRQEDPRARSRTEVDLIKTLKTSEVRVLEARIRGLFPRELKIPTDTPSRTGWNYESRPFPRPL</sequence>
<dbReference type="GO" id="GO:0005840">
    <property type="term" value="C:ribosome"/>
    <property type="evidence" value="ECO:0007669"/>
    <property type="project" value="UniProtKB-KW"/>
</dbReference>
<evidence type="ECO:0000313" key="10">
    <source>
        <dbReference type="Proteomes" id="UP000308652"/>
    </source>
</evidence>
<dbReference type="OrthoDB" id="2098203at2759"/>
<dbReference type="GO" id="GO:1990904">
    <property type="term" value="C:ribonucleoprotein complex"/>
    <property type="evidence" value="ECO:0007669"/>
    <property type="project" value="UniProtKB-KW"/>
</dbReference>
<dbReference type="AlphaFoldDB" id="A0A5C3MDH7"/>
<keyword evidence="10" id="KW-1185">Reference proteome</keyword>
<evidence type="ECO:0000313" key="9">
    <source>
        <dbReference type="EMBL" id="TFK41918.1"/>
    </source>
</evidence>
<evidence type="ECO:0000256" key="7">
    <source>
        <dbReference type="ARBA" id="ARBA00035192"/>
    </source>
</evidence>
<dbReference type="Pfam" id="PF09812">
    <property type="entry name" value="MRP-L28"/>
    <property type="match status" value="1"/>
</dbReference>
<dbReference type="PANTHER" id="PTHR39150">
    <property type="entry name" value="54S RIBOSOMAL PROTEIN L28, MITOCHONDRIAL"/>
    <property type="match status" value="1"/>
</dbReference>
<keyword evidence="5" id="KW-0496">Mitochondrion</keyword>
<proteinExistence type="inferred from homology"/>
<protein>
    <recommendedName>
        <fullName evidence="7">Large ribosomal subunit protein mL40</fullName>
    </recommendedName>
</protein>
<dbReference type="Gene3D" id="6.10.250.3440">
    <property type="match status" value="1"/>
</dbReference>
<comment type="subcellular location">
    <subcellularLocation>
        <location evidence="1">Mitochondrion</location>
    </subcellularLocation>
</comment>
<dbReference type="EMBL" id="ML213593">
    <property type="protein sequence ID" value="TFK41918.1"/>
    <property type="molecule type" value="Genomic_DNA"/>
</dbReference>
<evidence type="ECO:0000256" key="6">
    <source>
        <dbReference type="ARBA" id="ARBA00023274"/>
    </source>
</evidence>
<gene>
    <name evidence="9" type="ORF">BDQ12DRAFT_703389</name>
</gene>
<evidence type="ECO:0000256" key="2">
    <source>
        <dbReference type="ARBA" id="ARBA00009360"/>
    </source>
</evidence>
<feature type="region of interest" description="Disordered" evidence="8">
    <location>
        <begin position="168"/>
        <end position="188"/>
    </location>
</feature>
<accession>A0A5C3MDH7</accession>
<dbReference type="PANTHER" id="PTHR39150:SF1">
    <property type="entry name" value="LARGE RIBOSOMAL SUBUNIT PROTEIN ML40"/>
    <property type="match status" value="1"/>
</dbReference>
<dbReference type="Proteomes" id="UP000308652">
    <property type="component" value="Unassembled WGS sequence"/>
</dbReference>
<keyword evidence="6" id="KW-0687">Ribonucleoprotein</keyword>
<evidence type="ECO:0000256" key="1">
    <source>
        <dbReference type="ARBA" id="ARBA00004173"/>
    </source>
</evidence>
<dbReference type="InterPro" id="IPR019192">
    <property type="entry name" value="Ribosomal_mL40"/>
</dbReference>
<dbReference type="GO" id="GO:0032543">
    <property type="term" value="P:mitochondrial translation"/>
    <property type="evidence" value="ECO:0007669"/>
    <property type="project" value="InterPro"/>
</dbReference>
<evidence type="ECO:0000256" key="4">
    <source>
        <dbReference type="ARBA" id="ARBA00022980"/>
    </source>
</evidence>